<dbReference type="Pfam" id="PF14403">
    <property type="entry name" value="CP_ATPgrasp_2"/>
    <property type="match status" value="1"/>
</dbReference>
<dbReference type="Proteomes" id="UP000313231">
    <property type="component" value="Unassembled WGS sequence"/>
</dbReference>
<evidence type="ECO:0000259" key="1">
    <source>
        <dbReference type="Pfam" id="PF14403"/>
    </source>
</evidence>
<dbReference type="PANTHER" id="PTHR34595">
    <property type="entry name" value="BLR5612 PROTEIN"/>
    <property type="match status" value="1"/>
</dbReference>
<dbReference type="InterPro" id="IPR025841">
    <property type="entry name" value="CP_ATPgrasp_2"/>
</dbReference>
<evidence type="ECO:0000313" key="3">
    <source>
        <dbReference type="Proteomes" id="UP000313231"/>
    </source>
</evidence>
<dbReference type="PANTHER" id="PTHR34595:SF7">
    <property type="entry name" value="SLL1039 PROTEIN"/>
    <property type="match status" value="1"/>
</dbReference>
<feature type="domain" description="Circularly permuted ATP-grasp type 2" evidence="1">
    <location>
        <begin position="51"/>
        <end position="297"/>
    </location>
</feature>
<proteinExistence type="predicted"/>
<gene>
    <name evidence="2" type="ORF">FHP29_02730</name>
</gene>
<dbReference type="AlphaFoldDB" id="A0A5C4WL05"/>
<reference evidence="2 3" key="1">
    <citation type="journal article" date="2016" name="Int. J. Syst. Evol. Microbiol.">
        <title>Nocardioides albidus sp. nov., an actinobacterium isolated from garden soil.</title>
        <authorList>
            <person name="Singh H."/>
            <person name="Du J."/>
            <person name="Trinh H."/>
            <person name="Won K."/>
            <person name="Yang J.E."/>
            <person name="Yin C."/>
            <person name="Kook M."/>
            <person name="Yi T.H."/>
        </authorList>
    </citation>
    <scope>NUCLEOTIDE SEQUENCE [LARGE SCALE GENOMIC DNA]</scope>
    <source>
        <strain evidence="2 3">CCTCC AB 2015297</strain>
    </source>
</reference>
<name>A0A5C4WL05_9ACTN</name>
<accession>A0A5C4WL05</accession>
<dbReference type="EMBL" id="VDMP01000014">
    <property type="protein sequence ID" value="TNM48245.1"/>
    <property type="molecule type" value="Genomic_DNA"/>
</dbReference>
<organism evidence="2 3">
    <name type="scientific">Nocardioides albidus</name>
    <dbReference type="NCBI Taxonomy" id="1517589"/>
    <lineage>
        <taxon>Bacteria</taxon>
        <taxon>Bacillati</taxon>
        <taxon>Actinomycetota</taxon>
        <taxon>Actinomycetes</taxon>
        <taxon>Propionibacteriales</taxon>
        <taxon>Nocardioidaceae</taxon>
        <taxon>Nocardioides</taxon>
    </lineage>
</organism>
<sequence length="297" mass="32532">MREPIDPAALAARTDGHERNELTEQVNRVLEERGVRFGPGEGHPFRVDPLPRLLDREEWVVLADGVRQRVRALDAFVSDVYGERRCVADGIVPRAVLDSVPYLEPDLQGCAPHGGPWVGVAGLDVVRDGEGRLLFLEDNVRTPSGIDYAMAVSDAVAQVLGVEARTTLEDDVPAALRGCLEASLPGADGVLALLTDGPANSAWYEHQRLAEEAGLTLVTPGDLRRRGDRLELTDGRSVRAVYRRTGEDRLRAEGRPTQLAELLLEPWRAGRLGLVNCFGTGVADDKSVYRYVEDLVR</sequence>
<feature type="non-terminal residue" evidence="2">
    <location>
        <position position="297"/>
    </location>
</feature>
<dbReference type="SUPFAM" id="SSF56059">
    <property type="entry name" value="Glutathione synthetase ATP-binding domain-like"/>
    <property type="match status" value="1"/>
</dbReference>
<comment type="caution">
    <text evidence="2">The sequence shown here is derived from an EMBL/GenBank/DDBJ whole genome shotgun (WGS) entry which is preliminary data.</text>
</comment>
<keyword evidence="3" id="KW-1185">Reference proteome</keyword>
<dbReference type="InterPro" id="IPR051680">
    <property type="entry name" value="ATP-dep_Glu-Cys_Ligase-2"/>
</dbReference>
<dbReference type="RefSeq" id="WP_139621353.1">
    <property type="nucleotide sequence ID" value="NZ_VDMP01000014.1"/>
</dbReference>
<protein>
    <submittedName>
        <fullName evidence="2">Circularly permuted type 2 ATP-grasp protein</fullName>
    </submittedName>
</protein>
<evidence type="ECO:0000313" key="2">
    <source>
        <dbReference type="EMBL" id="TNM48245.1"/>
    </source>
</evidence>
<dbReference type="Gene3D" id="3.40.50.11290">
    <property type="match status" value="1"/>
</dbReference>